<evidence type="ECO:0000256" key="5">
    <source>
        <dbReference type="ARBA" id="ARBA00022909"/>
    </source>
</evidence>
<dbReference type="PANTHER" id="PTHR42844">
    <property type="entry name" value="DIHYDRONEOPTERIN ALDOLASE 1-RELATED"/>
    <property type="match status" value="1"/>
</dbReference>
<dbReference type="GO" id="GO:0004150">
    <property type="term" value="F:dihydroneopterin aldolase activity"/>
    <property type="evidence" value="ECO:0007669"/>
    <property type="project" value="UniProtKB-UniRule"/>
</dbReference>
<dbReference type="InterPro" id="IPR006156">
    <property type="entry name" value="Dihydroneopterin_aldolase"/>
</dbReference>
<dbReference type="Pfam" id="PF02152">
    <property type="entry name" value="FolB"/>
    <property type="match status" value="1"/>
</dbReference>
<comment type="caution">
    <text evidence="10">The sequence shown here is derived from an EMBL/GenBank/DDBJ whole genome shotgun (WGS) entry which is preliminary data.</text>
</comment>
<evidence type="ECO:0000256" key="4">
    <source>
        <dbReference type="ARBA" id="ARBA00005708"/>
    </source>
</evidence>
<dbReference type="SMART" id="SM00905">
    <property type="entry name" value="FolB"/>
    <property type="match status" value="1"/>
</dbReference>
<evidence type="ECO:0000313" key="10">
    <source>
        <dbReference type="EMBL" id="HHH14015.1"/>
    </source>
</evidence>
<dbReference type="InterPro" id="IPR043133">
    <property type="entry name" value="GTP-CH-I_C/QueF"/>
</dbReference>
<comment type="pathway">
    <text evidence="3 8">Cofactor biosynthesis; tetrahydrofolate biosynthesis; 2-amino-4-hydroxy-6-hydroxymethyl-7,8-dihydropteridine diphosphate from 7,8-dihydroneopterin triphosphate: step 3/4.</text>
</comment>
<dbReference type="NCBIfam" id="TIGR00525">
    <property type="entry name" value="folB"/>
    <property type="match status" value="1"/>
</dbReference>
<comment type="similarity">
    <text evidence="4 8">Belongs to the DHNA family.</text>
</comment>
<dbReference type="GO" id="GO:0005737">
    <property type="term" value="C:cytoplasm"/>
    <property type="evidence" value="ECO:0007669"/>
    <property type="project" value="TreeGrafter"/>
</dbReference>
<keyword evidence="7 8" id="KW-0456">Lyase</keyword>
<sequence>MDLIFLRRLQLDVLVGVHEHERQAPQPLLFDLELAADVGRAAASDRVEDALDYSAVAEALAEYVAGTDFRLIETLAEGCAELILGRFPVEWLRLTLSKPRALENAEAAGLVIERRRRRQ</sequence>
<feature type="domain" description="Dihydroneopterin aldolase/epimerase" evidence="9">
    <location>
        <begin position="4"/>
        <end position="114"/>
    </location>
</feature>
<proteinExistence type="inferred from homology"/>
<dbReference type="FunFam" id="3.30.1130.10:FF:000002">
    <property type="entry name" value="7,8-dihydroneopterin aldolase"/>
    <property type="match status" value="1"/>
</dbReference>
<dbReference type="EC" id="4.1.2.25" evidence="8"/>
<name>A0A7C5J006_9GAMM</name>
<evidence type="ECO:0000259" key="9">
    <source>
        <dbReference type="SMART" id="SM00905"/>
    </source>
</evidence>
<comment type="catalytic activity">
    <reaction evidence="1">
        <text>7,8-dihydroneopterin = 7,8-dihydromonapterin</text>
        <dbReference type="Rhea" id="RHEA:45328"/>
        <dbReference type="ChEBI" id="CHEBI:17001"/>
        <dbReference type="ChEBI" id="CHEBI:71175"/>
        <dbReference type="EC" id="5.1.99.8"/>
    </reaction>
</comment>
<evidence type="ECO:0000256" key="3">
    <source>
        <dbReference type="ARBA" id="ARBA00005013"/>
    </source>
</evidence>
<protein>
    <recommendedName>
        <fullName evidence="8">7,8-dihydroneopterin aldolase</fullName>
        <ecNumber evidence="8">4.1.2.25</ecNumber>
    </recommendedName>
</protein>
<dbReference type="EMBL" id="DROM01000433">
    <property type="protein sequence ID" value="HHH14015.1"/>
    <property type="molecule type" value="Genomic_DNA"/>
</dbReference>
<evidence type="ECO:0000256" key="7">
    <source>
        <dbReference type="ARBA" id="ARBA00023239"/>
    </source>
</evidence>
<keyword evidence="5 8" id="KW-0289">Folate biosynthesis</keyword>
<dbReference type="NCBIfam" id="TIGR00526">
    <property type="entry name" value="folB_dom"/>
    <property type="match status" value="1"/>
</dbReference>
<dbReference type="SUPFAM" id="SSF55620">
    <property type="entry name" value="Tetrahydrobiopterin biosynthesis enzymes-like"/>
    <property type="match status" value="1"/>
</dbReference>
<dbReference type="InterPro" id="IPR006157">
    <property type="entry name" value="FolB_dom"/>
</dbReference>
<dbReference type="GO" id="GO:0046654">
    <property type="term" value="P:tetrahydrofolate biosynthetic process"/>
    <property type="evidence" value="ECO:0007669"/>
    <property type="project" value="UniProtKB-UniRule"/>
</dbReference>
<dbReference type="CDD" id="cd00534">
    <property type="entry name" value="DHNA_DHNTPE"/>
    <property type="match status" value="1"/>
</dbReference>
<dbReference type="Proteomes" id="UP000886100">
    <property type="component" value="Unassembled WGS sequence"/>
</dbReference>
<reference evidence="10" key="1">
    <citation type="journal article" date="2020" name="mSystems">
        <title>Genome- and Community-Level Interaction Insights into Carbon Utilization and Element Cycling Functions of Hydrothermarchaeota in Hydrothermal Sediment.</title>
        <authorList>
            <person name="Zhou Z."/>
            <person name="Liu Y."/>
            <person name="Xu W."/>
            <person name="Pan J."/>
            <person name="Luo Z.H."/>
            <person name="Li M."/>
        </authorList>
    </citation>
    <scope>NUCLEOTIDE SEQUENCE [LARGE SCALE GENOMIC DNA]</scope>
    <source>
        <strain evidence="10">HyVt-535</strain>
    </source>
</reference>
<gene>
    <name evidence="10" type="primary">folB</name>
    <name evidence="10" type="ORF">ENJ98_07240</name>
</gene>
<comment type="function">
    <text evidence="8">Catalyzes the conversion of 7,8-dihydroneopterin to 6-hydroxymethyl-7,8-dihydropterin.</text>
</comment>
<dbReference type="GO" id="GO:0046656">
    <property type="term" value="P:folic acid biosynthetic process"/>
    <property type="evidence" value="ECO:0007669"/>
    <property type="project" value="UniProtKB-UniRule"/>
</dbReference>
<evidence type="ECO:0000256" key="6">
    <source>
        <dbReference type="ARBA" id="ARBA00023235"/>
    </source>
</evidence>
<accession>A0A7C5J006</accession>
<dbReference type="UniPathway" id="UPA00077">
    <property type="reaction ID" value="UER00154"/>
</dbReference>
<dbReference type="PANTHER" id="PTHR42844:SF1">
    <property type="entry name" value="DIHYDRONEOPTERIN ALDOLASE 1-RELATED"/>
    <property type="match status" value="1"/>
</dbReference>
<dbReference type="GO" id="GO:0016853">
    <property type="term" value="F:isomerase activity"/>
    <property type="evidence" value="ECO:0007669"/>
    <property type="project" value="UniProtKB-KW"/>
</dbReference>
<dbReference type="AlphaFoldDB" id="A0A7C5J006"/>
<evidence type="ECO:0000256" key="8">
    <source>
        <dbReference type="RuleBase" id="RU362079"/>
    </source>
</evidence>
<keyword evidence="6" id="KW-0413">Isomerase</keyword>
<evidence type="ECO:0000256" key="2">
    <source>
        <dbReference type="ARBA" id="ARBA00001353"/>
    </source>
</evidence>
<organism evidence="10">
    <name type="scientific">Thiolapillus brandeum</name>
    <dbReference type="NCBI Taxonomy" id="1076588"/>
    <lineage>
        <taxon>Bacteria</taxon>
        <taxon>Pseudomonadati</taxon>
        <taxon>Pseudomonadota</taxon>
        <taxon>Gammaproteobacteria</taxon>
        <taxon>Chromatiales</taxon>
        <taxon>Sedimenticolaceae</taxon>
        <taxon>Thiolapillus</taxon>
    </lineage>
</organism>
<dbReference type="Gene3D" id="3.30.1130.10">
    <property type="match status" value="1"/>
</dbReference>
<evidence type="ECO:0000256" key="1">
    <source>
        <dbReference type="ARBA" id="ARBA00000693"/>
    </source>
</evidence>
<comment type="catalytic activity">
    <reaction evidence="2 8">
        <text>7,8-dihydroneopterin = 6-hydroxymethyl-7,8-dihydropterin + glycolaldehyde</text>
        <dbReference type="Rhea" id="RHEA:10540"/>
        <dbReference type="ChEBI" id="CHEBI:17001"/>
        <dbReference type="ChEBI" id="CHEBI:17071"/>
        <dbReference type="ChEBI" id="CHEBI:44841"/>
        <dbReference type="EC" id="4.1.2.25"/>
    </reaction>
</comment>